<name>A0A4R3XW13_9PROT</name>
<feature type="transmembrane region" description="Helical" evidence="1">
    <location>
        <begin position="32"/>
        <end position="56"/>
    </location>
</feature>
<dbReference type="AlphaFoldDB" id="A0A4R3XW13"/>
<comment type="caution">
    <text evidence="2">The sequence shown here is derived from an EMBL/GenBank/DDBJ whole genome shotgun (WGS) entry which is preliminary data.</text>
</comment>
<keyword evidence="1" id="KW-0472">Membrane</keyword>
<keyword evidence="3" id="KW-1185">Reference proteome</keyword>
<proteinExistence type="predicted"/>
<dbReference type="Proteomes" id="UP000295367">
    <property type="component" value="Unassembled WGS sequence"/>
</dbReference>
<gene>
    <name evidence="2" type="ORF">EDC63_1155</name>
</gene>
<organism evidence="2 3">
    <name type="scientific">Sulfurirhabdus autotrophica</name>
    <dbReference type="NCBI Taxonomy" id="1706046"/>
    <lineage>
        <taxon>Bacteria</taxon>
        <taxon>Pseudomonadati</taxon>
        <taxon>Pseudomonadota</taxon>
        <taxon>Betaproteobacteria</taxon>
        <taxon>Nitrosomonadales</taxon>
        <taxon>Sulfuricellaceae</taxon>
        <taxon>Sulfurirhabdus</taxon>
    </lineage>
</organism>
<dbReference type="EMBL" id="SMCO01000015">
    <property type="protein sequence ID" value="TCV83380.1"/>
    <property type="molecule type" value="Genomic_DNA"/>
</dbReference>
<sequence length="94" mass="10210">MILSLVLSTIAFFVAAFYLRRYLDTQGVNKGFTRSVLVFLLATIVSIGTSSVIDFISTALEGEQSQVASTDPLQISNINQLMHSLSAVQGRQAQ</sequence>
<evidence type="ECO:0000256" key="1">
    <source>
        <dbReference type="SAM" id="Phobius"/>
    </source>
</evidence>
<keyword evidence="1" id="KW-1133">Transmembrane helix</keyword>
<dbReference type="OrthoDB" id="5570451at2"/>
<evidence type="ECO:0000313" key="2">
    <source>
        <dbReference type="EMBL" id="TCV83380.1"/>
    </source>
</evidence>
<protein>
    <submittedName>
        <fullName evidence="2">Uncharacterized protein</fullName>
    </submittedName>
</protein>
<accession>A0A4R3XW13</accession>
<evidence type="ECO:0000313" key="3">
    <source>
        <dbReference type="Proteomes" id="UP000295367"/>
    </source>
</evidence>
<reference evidence="2 3" key="1">
    <citation type="submission" date="2019-03" db="EMBL/GenBank/DDBJ databases">
        <title>Genomic Encyclopedia of Type Strains, Phase IV (KMG-IV): sequencing the most valuable type-strain genomes for metagenomic binning, comparative biology and taxonomic classification.</title>
        <authorList>
            <person name="Goeker M."/>
        </authorList>
    </citation>
    <scope>NUCLEOTIDE SEQUENCE [LARGE SCALE GENOMIC DNA]</scope>
    <source>
        <strain evidence="2 3">DSM 100309</strain>
    </source>
</reference>
<dbReference type="RefSeq" id="WP_124947177.1">
    <property type="nucleotide sequence ID" value="NZ_BHVT01000069.1"/>
</dbReference>
<keyword evidence="1" id="KW-0812">Transmembrane</keyword>